<dbReference type="Proteomes" id="UP001429601">
    <property type="component" value="Unassembled WGS sequence"/>
</dbReference>
<dbReference type="PIRSF" id="PIRSF036492">
    <property type="entry name" value="ALDH"/>
    <property type="match status" value="1"/>
</dbReference>
<reference evidence="8 9" key="1">
    <citation type="journal article" date="2011" name="Curr. Microbiol.">
        <title>Luteibacter jiangsuensis sp. nov.: a methamidophos-degrading bacterium isolated from a methamidophos-manufacturing factory.</title>
        <authorList>
            <person name="Wang L."/>
            <person name="Wang G.L."/>
            <person name="Li S.P."/>
            <person name="Jiang J.D."/>
        </authorList>
    </citation>
    <scope>NUCLEOTIDE SEQUENCE [LARGE SCALE GENOMIC DNA]</scope>
    <source>
        <strain evidence="8 9">CGMCC 1.10133</strain>
    </source>
</reference>
<keyword evidence="2 4" id="KW-0560">Oxidoreductase</keyword>
<dbReference type="PROSITE" id="PS00687">
    <property type="entry name" value="ALDEHYDE_DEHYDR_GLU"/>
    <property type="match status" value="1"/>
</dbReference>
<evidence type="ECO:0000256" key="5">
    <source>
        <dbReference type="PROSITE-ProRule" id="PRU10007"/>
    </source>
</evidence>
<comment type="similarity">
    <text evidence="1 4 6">Belongs to the aldehyde dehydrogenase family.</text>
</comment>
<keyword evidence="9" id="KW-1185">Reference proteome</keyword>
<dbReference type="Gene3D" id="3.40.309.10">
    <property type="entry name" value="Aldehyde Dehydrogenase, Chain A, domain 2"/>
    <property type="match status" value="1"/>
</dbReference>
<dbReference type="Pfam" id="PF00171">
    <property type="entry name" value="Aldedh"/>
    <property type="match status" value="1"/>
</dbReference>
<keyword evidence="3" id="KW-0520">NAD</keyword>
<name>A0ABX0Q1J3_9GAMM</name>
<accession>A0ABX0Q1J3</accession>
<dbReference type="InterPro" id="IPR029510">
    <property type="entry name" value="Ald_DH_CS_GLU"/>
</dbReference>
<protein>
    <recommendedName>
        <fullName evidence="4">Aldehyde dehydrogenase</fullName>
    </recommendedName>
</protein>
<dbReference type="Gene3D" id="3.40.605.10">
    <property type="entry name" value="Aldehyde Dehydrogenase, Chain A, domain 1"/>
    <property type="match status" value="1"/>
</dbReference>
<evidence type="ECO:0000256" key="6">
    <source>
        <dbReference type="RuleBase" id="RU003345"/>
    </source>
</evidence>
<evidence type="ECO:0000256" key="1">
    <source>
        <dbReference type="ARBA" id="ARBA00009986"/>
    </source>
</evidence>
<dbReference type="InterPro" id="IPR016162">
    <property type="entry name" value="Ald_DH_N"/>
</dbReference>
<proteinExistence type="inferred from homology"/>
<dbReference type="EMBL" id="JAAQQR010000002">
    <property type="protein sequence ID" value="NID04389.1"/>
    <property type="molecule type" value="Genomic_DNA"/>
</dbReference>
<dbReference type="InterPro" id="IPR016161">
    <property type="entry name" value="Ald_DH/histidinol_DH"/>
</dbReference>
<dbReference type="RefSeq" id="WP_167123980.1">
    <property type="nucleotide sequence ID" value="NZ_JAAQQR010000002.1"/>
</dbReference>
<comment type="caution">
    <text evidence="8">The sequence shown here is derived from an EMBL/GenBank/DDBJ whole genome shotgun (WGS) entry which is preliminary data.</text>
</comment>
<dbReference type="PANTHER" id="PTHR43570:SF20">
    <property type="entry name" value="ALDEHYDE DEHYDROGENASE ALDX-RELATED"/>
    <property type="match status" value="1"/>
</dbReference>
<dbReference type="PROSITE" id="PS00070">
    <property type="entry name" value="ALDEHYDE_DEHYDR_CYS"/>
    <property type="match status" value="1"/>
</dbReference>
<dbReference type="SUPFAM" id="SSF53720">
    <property type="entry name" value="ALDH-like"/>
    <property type="match status" value="1"/>
</dbReference>
<evidence type="ECO:0000256" key="2">
    <source>
        <dbReference type="ARBA" id="ARBA00023002"/>
    </source>
</evidence>
<dbReference type="InterPro" id="IPR012394">
    <property type="entry name" value="Aldehyde_DH_NAD(P)"/>
</dbReference>
<evidence type="ECO:0000313" key="8">
    <source>
        <dbReference type="EMBL" id="NID04389.1"/>
    </source>
</evidence>
<gene>
    <name evidence="8" type="ORF">HBF26_05795</name>
</gene>
<evidence type="ECO:0000256" key="4">
    <source>
        <dbReference type="PIRNR" id="PIRNR036492"/>
    </source>
</evidence>
<sequence>MTGFDAGNLLTLQRAAFRAQGTPDARTRKDALSRLEHMLLANIDRMVAAIDADFGGRARAETELLEFVPALRAIRHARRHVARWMKPQRRSIDLVFQPAKAWVRLEPLGVVGIVAPWNYPLLLSVGPLCDALAAGNRALIKPSELTPAFSTLLHELVADAFDPSEVAVIVGDVTVAEAFTALPFDHLVFTGSTAVGRKVMRAAAENLTPVTLELGGKSPAIVAPDYSLEKAARSVAFGKFLNAGQTCIAPDYALVPNGQAQVFARLVLEAAKRGYPTVSDNDQYSAVITARHRDRLNAAIAEVRDAGIEVLTFDEQPATSAKIAPTVVIDPPSECMLMREEIFGPVLPIISYHAIDQASGFVADRDRPLALYLFTNDARTRDRVLDTATSGGVTLNGTLLHIAQENLPFGGVGPSGMGAYHGYEGFRRLSHARSVHAVGFVNVFEKLGPPWGRVSAAISRFLARH</sequence>
<dbReference type="InterPro" id="IPR016163">
    <property type="entry name" value="Ald_DH_C"/>
</dbReference>
<dbReference type="PANTHER" id="PTHR43570">
    <property type="entry name" value="ALDEHYDE DEHYDROGENASE"/>
    <property type="match status" value="1"/>
</dbReference>
<evidence type="ECO:0000313" key="9">
    <source>
        <dbReference type="Proteomes" id="UP001429601"/>
    </source>
</evidence>
<evidence type="ECO:0000259" key="7">
    <source>
        <dbReference type="Pfam" id="PF00171"/>
    </source>
</evidence>
<dbReference type="InterPro" id="IPR015590">
    <property type="entry name" value="Aldehyde_DH_dom"/>
</dbReference>
<feature type="active site" evidence="5">
    <location>
        <position position="213"/>
    </location>
</feature>
<organism evidence="8 9">
    <name type="scientific">Luteibacter jiangsuensis</name>
    <dbReference type="NCBI Taxonomy" id="637577"/>
    <lineage>
        <taxon>Bacteria</taxon>
        <taxon>Pseudomonadati</taxon>
        <taxon>Pseudomonadota</taxon>
        <taxon>Gammaproteobacteria</taxon>
        <taxon>Lysobacterales</taxon>
        <taxon>Rhodanobacteraceae</taxon>
        <taxon>Luteibacter</taxon>
    </lineage>
</organism>
<feature type="domain" description="Aldehyde dehydrogenase" evidence="7">
    <location>
        <begin position="14"/>
        <end position="434"/>
    </location>
</feature>
<dbReference type="InterPro" id="IPR016160">
    <property type="entry name" value="Ald_DH_CS_CYS"/>
</dbReference>
<evidence type="ECO:0000256" key="3">
    <source>
        <dbReference type="ARBA" id="ARBA00023027"/>
    </source>
</evidence>
<dbReference type="CDD" id="cd07133">
    <property type="entry name" value="ALDH_CALDH_CalB"/>
    <property type="match status" value="1"/>
</dbReference>